<evidence type="ECO:0000313" key="1">
    <source>
        <dbReference type="EMBL" id="MQT04778.1"/>
    </source>
</evidence>
<reference evidence="1 2" key="1">
    <citation type="submission" date="2019-05" db="EMBL/GenBank/DDBJ databases">
        <title>Comparative genomics and metabolomics analyses of clavulanic acid producing Streptomyces species provides insight into specialized metabolism and evolution of beta-lactam biosynthetic gene clusters.</title>
        <authorList>
            <person name="Moore M.A."/>
            <person name="Cruz-Morales P."/>
            <person name="Barona Gomez F."/>
            <person name="Kapil T."/>
        </authorList>
    </citation>
    <scope>NUCLEOTIDE SEQUENCE [LARGE SCALE GENOMIC DNA]</scope>
    <source>
        <strain evidence="1 2">NRRL 5741</strain>
    </source>
</reference>
<keyword evidence="2" id="KW-1185">Reference proteome</keyword>
<proteinExistence type="predicted"/>
<evidence type="ECO:0000313" key="2">
    <source>
        <dbReference type="Proteomes" id="UP000419138"/>
    </source>
</evidence>
<dbReference type="AlphaFoldDB" id="A0A646KRS5"/>
<dbReference type="Proteomes" id="UP000419138">
    <property type="component" value="Unassembled WGS sequence"/>
</dbReference>
<organism evidence="1 2">
    <name type="scientific">Streptomyces jumonjinensis</name>
    <dbReference type="NCBI Taxonomy" id="1945"/>
    <lineage>
        <taxon>Bacteria</taxon>
        <taxon>Bacillati</taxon>
        <taxon>Actinomycetota</taxon>
        <taxon>Actinomycetes</taxon>
        <taxon>Kitasatosporales</taxon>
        <taxon>Streptomycetaceae</taxon>
        <taxon>Streptomyces</taxon>
    </lineage>
</organism>
<sequence>MGQEPLLRTTIGGEIVDLPGTLEGIRASLPEEQRNEFEREIWSAPLTEVPLIAARWGRPQEAHDEDEALVQQLRAGDFSGFTSLEDDTLEAGR</sequence>
<protein>
    <submittedName>
        <fullName evidence="1">Uncharacterized protein</fullName>
    </submittedName>
</protein>
<gene>
    <name evidence="1" type="ORF">FF041_32940</name>
</gene>
<dbReference type="EMBL" id="VCLA01000194">
    <property type="protein sequence ID" value="MQT04778.1"/>
    <property type="molecule type" value="Genomic_DNA"/>
</dbReference>
<comment type="caution">
    <text evidence="1">The sequence shown here is derived from an EMBL/GenBank/DDBJ whole genome shotgun (WGS) entry which is preliminary data.</text>
</comment>
<accession>A0A646KRS5</accession>
<name>A0A646KRS5_STRJU</name>